<dbReference type="Gene3D" id="1.25.40.10">
    <property type="entry name" value="Tetratricopeptide repeat domain"/>
    <property type="match status" value="2"/>
</dbReference>
<sequence>MLNIIAFIIFISSLALIALIIAKKMPILREIKFEEVLREKHKKRFLLEERLKRKFQLAISKISRRIPSIKSAARLPGELRQYYKNLQDIKNAYWKKFTKQKNSADDLPFGEEDEAKLLEAKELLNTDKFEDAEKAALHVIKENPKSLRAYKLLAEIYLKSKNFLHAEATWEHVVKLAQRLKNVSASHYLQLAETKLKLEKVEDALQNAKKAVTLEPSNPKMLHFITKICIMAKQKELGWKYYLKLKKNNPANEGLDQLLQELKGVG</sequence>
<protein>
    <submittedName>
        <fullName evidence="2">Uncharacterized protein</fullName>
    </submittedName>
</protein>
<evidence type="ECO:0000313" key="2">
    <source>
        <dbReference type="EMBL" id="OGY73970.1"/>
    </source>
</evidence>
<dbReference type="SMART" id="SM00028">
    <property type="entry name" value="TPR"/>
    <property type="match status" value="3"/>
</dbReference>
<name>A0A1G2AD66_9BACT</name>
<dbReference type="AlphaFoldDB" id="A0A1G2AD66"/>
<evidence type="ECO:0000256" key="1">
    <source>
        <dbReference type="PROSITE-ProRule" id="PRU00339"/>
    </source>
</evidence>
<dbReference type="InterPro" id="IPR019734">
    <property type="entry name" value="TPR_rpt"/>
</dbReference>
<accession>A0A1G2AD66</accession>
<organism evidence="2 3">
    <name type="scientific">Candidatus Jacksonbacteria bacterium RIFCSPLOWO2_02_FULL_44_20</name>
    <dbReference type="NCBI Taxonomy" id="1798460"/>
    <lineage>
        <taxon>Bacteria</taxon>
        <taxon>Candidatus Jacksoniibacteriota</taxon>
    </lineage>
</organism>
<reference evidence="2 3" key="1">
    <citation type="journal article" date="2016" name="Nat. Commun.">
        <title>Thousands of microbial genomes shed light on interconnected biogeochemical processes in an aquifer system.</title>
        <authorList>
            <person name="Anantharaman K."/>
            <person name="Brown C.T."/>
            <person name="Hug L.A."/>
            <person name="Sharon I."/>
            <person name="Castelle C.J."/>
            <person name="Probst A.J."/>
            <person name="Thomas B.C."/>
            <person name="Singh A."/>
            <person name="Wilkins M.J."/>
            <person name="Karaoz U."/>
            <person name="Brodie E.L."/>
            <person name="Williams K.H."/>
            <person name="Hubbard S.S."/>
            <person name="Banfield J.F."/>
        </authorList>
    </citation>
    <scope>NUCLEOTIDE SEQUENCE [LARGE SCALE GENOMIC DNA]</scope>
</reference>
<dbReference type="Proteomes" id="UP000178315">
    <property type="component" value="Unassembled WGS sequence"/>
</dbReference>
<dbReference type="InterPro" id="IPR011990">
    <property type="entry name" value="TPR-like_helical_dom_sf"/>
</dbReference>
<evidence type="ECO:0000313" key="3">
    <source>
        <dbReference type="Proteomes" id="UP000178315"/>
    </source>
</evidence>
<dbReference type="SUPFAM" id="SSF48452">
    <property type="entry name" value="TPR-like"/>
    <property type="match status" value="1"/>
</dbReference>
<comment type="caution">
    <text evidence="2">The sequence shown here is derived from an EMBL/GenBank/DDBJ whole genome shotgun (WGS) entry which is preliminary data.</text>
</comment>
<proteinExistence type="predicted"/>
<dbReference type="EMBL" id="MHJU01000005">
    <property type="protein sequence ID" value="OGY73970.1"/>
    <property type="molecule type" value="Genomic_DNA"/>
</dbReference>
<feature type="repeat" description="TPR" evidence="1">
    <location>
        <begin position="185"/>
        <end position="218"/>
    </location>
</feature>
<gene>
    <name evidence="2" type="ORF">A3H61_02205</name>
</gene>
<keyword evidence="1" id="KW-0802">TPR repeat</keyword>
<dbReference type="PROSITE" id="PS50005">
    <property type="entry name" value="TPR"/>
    <property type="match status" value="1"/>
</dbReference>